<evidence type="ECO:0000313" key="3">
    <source>
        <dbReference type="EMBL" id="CAB4032905.1"/>
    </source>
</evidence>
<dbReference type="OrthoDB" id="10009351at2759"/>
<organism evidence="3 4">
    <name type="scientific">Paramuricea clavata</name>
    <name type="common">Red gorgonian</name>
    <name type="synonym">Violescent sea-whip</name>
    <dbReference type="NCBI Taxonomy" id="317549"/>
    <lineage>
        <taxon>Eukaryota</taxon>
        <taxon>Metazoa</taxon>
        <taxon>Cnidaria</taxon>
        <taxon>Anthozoa</taxon>
        <taxon>Octocorallia</taxon>
        <taxon>Malacalcyonacea</taxon>
        <taxon>Plexauridae</taxon>
        <taxon>Paramuricea</taxon>
    </lineage>
</organism>
<evidence type="ECO:0000259" key="2">
    <source>
        <dbReference type="PROSITE" id="PS51828"/>
    </source>
</evidence>
<dbReference type="InterPro" id="IPR001759">
    <property type="entry name" value="PTX_dom"/>
</dbReference>
<accession>A0A7D9LM08</accession>
<evidence type="ECO:0000256" key="1">
    <source>
        <dbReference type="PROSITE-ProRule" id="PRU01172"/>
    </source>
</evidence>
<evidence type="ECO:0000313" key="4">
    <source>
        <dbReference type="Proteomes" id="UP001152795"/>
    </source>
</evidence>
<protein>
    <recommendedName>
        <fullName evidence="2">Pentraxin (PTX) domain-containing protein</fullName>
    </recommendedName>
</protein>
<sequence>VKLNVGANTNKWNFFCATRESSSGKTKLFWHGKTSISANRFLYPGHTMKKGGKFIVAGAAKRNINEILKFPVSAKNNLPLTITQTNVWDRSLTQDEISGMSRQKNCGGGAGNVLDWEDLGNQLNLNIFTKNDQSQCASASGSMF</sequence>
<dbReference type="Proteomes" id="UP001152795">
    <property type="component" value="Unassembled WGS sequence"/>
</dbReference>
<proteinExistence type="predicted"/>
<dbReference type="InterPro" id="IPR013320">
    <property type="entry name" value="ConA-like_dom_sf"/>
</dbReference>
<dbReference type="Pfam" id="PF00354">
    <property type="entry name" value="Pentaxin"/>
    <property type="match status" value="1"/>
</dbReference>
<dbReference type="EMBL" id="CACRXK020018798">
    <property type="protein sequence ID" value="CAB4032905.1"/>
    <property type="molecule type" value="Genomic_DNA"/>
</dbReference>
<comment type="caution">
    <text evidence="3">The sequence shown here is derived from an EMBL/GenBank/DDBJ whole genome shotgun (WGS) entry which is preliminary data.</text>
</comment>
<reference evidence="3" key="1">
    <citation type="submission" date="2020-04" db="EMBL/GenBank/DDBJ databases">
        <authorList>
            <person name="Alioto T."/>
            <person name="Alioto T."/>
            <person name="Gomez Garrido J."/>
        </authorList>
    </citation>
    <scope>NUCLEOTIDE SEQUENCE</scope>
    <source>
        <strain evidence="3">A484AB</strain>
    </source>
</reference>
<name>A0A7D9LM08_PARCT</name>
<comment type="caution">
    <text evidence="1">Lacks conserved residue(s) required for the propagation of feature annotation.</text>
</comment>
<dbReference type="PROSITE" id="PS51828">
    <property type="entry name" value="PTX_2"/>
    <property type="match status" value="1"/>
</dbReference>
<keyword evidence="4" id="KW-1185">Reference proteome</keyword>
<dbReference type="SUPFAM" id="SSF49899">
    <property type="entry name" value="Concanavalin A-like lectins/glucanases"/>
    <property type="match status" value="1"/>
</dbReference>
<feature type="domain" description="Pentraxin (PTX)" evidence="2">
    <location>
        <begin position="1"/>
        <end position="136"/>
    </location>
</feature>
<dbReference type="AlphaFoldDB" id="A0A7D9LM08"/>
<dbReference type="Gene3D" id="2.60.120.200">
    <property type="match status" value="1"/>
</dbReference>
<gene>
    <name evidence="3" type="ORF">PACLA_8A001455</name>
</gene>
<feature type="non-terminal residue" evidence="3">
    <location>
        <position position="1"/>
    </location>
</feature>